<dbReference type="SUPFAM" id="SSF52743">
    <property type="entry name" value="Subtilisin-like"/>
    <property type="match status" value="1"/>
</dbReference>
<reference evidence="6 7" key="1">
    <citation type="submission" date="2022-03" db="EMBL/GenBank/DDBJ databases">
        <authorList>
            <person name="Nunn A."/>
            <person name="Chopra R."/>
            <person name="Nunn A."/>
            <person name="Contreras Garrido A."/>
        </authorList>
    </citation>
    <scope>NUCLEOTIDE SEQUENCE [LARGE SCALE GENOMIC DNA]</scope>
</reference>
<dbReference type="CDD" id="cd02120">
    <property type="entry name" value="PA_subtilisin_like"/>
    <property type="match status" value="1"/>
</dbReference>
<dbReference type="Pfam" id="PF05922">
    <property type="entry name" value="Inhibitor_I9"/>
    <property type="match status" value="1"/>
</dbReference>
<dbReference type="AlphaFoldDB" id="A0AAU9RGD2"/>
<evidence type="ECO:0000313" key="6">
    <source>
        <dbReference type="EMBL" id="CAH2042133.1"/>
    </source>
</evidence>
<dbReference type="InterPro" id="IPR000209">
    <property type="entry name" value="Peptidase_S8/S53_dom"/>
</dbReference>
<comment type="caution">
    <text evidence="6">The sequence shown here is derived from an EMBL/GenBank/DDBJ whole genome shotgun (WGS) entry which is preliminary data.</text>
</comment>
<gene>
    <name evidence="6" type="ORF">TAV2_LOCUS4663</name>
</gene>
<dbReference type="InterPro" id="IPR037045">
    <property type="entry name" value="S8pro/Inhibitor_I9_sf"/>
</dbReference>
<organism evidence="6 7">
    <name type="scientific">Thlaspi arvense</name>
    <name type="common">Field penny-cress</name>
    <dbReference type="NCBI Taxonomy" id="13288"/>
    <lineage>
        <taxon>Eukaryota</taxon>
        <taxon>Viridiplantae</taxon>
        <taxon>Streptophyta</taxon>
        <taxon>Embryophyta</taxon>
        <taxon>Tracheophyta</taxon>
        <taxon>Spermatophyta</taxon>
        <taxon>Magnoliopsida</taxon>
        <taxon>eudicotyledons</taxon>
        <taxon>Gunneridae</taxon>
        <taxon>Pentapetalae</taxon>
        <taxon>rosids</taxon>
        <taxon>malvids</taxon>
        <taxon>Brassicales</taxon>
        <taxon>Brassicaceae</taxon>
        <taxon>Thlaspideae</taxon>
        <taxon>Thlaspi</taxon>
    </lineage>
</organism>
<sequence>MLVSDWPRSYQEEISAVDFQRWIINSKICLNSPLLLCSEAYSPPMAPQQLSSLLCSLLLTLTCLLFSSQCAVSGTNLKANLLLLDFTMYMGDLPEEESSVASLHVSTLQKVVGRAPMFLRWNELNSEAENRLLHSYSKSFNGFSAKLTEEEMEELSDMDGVVSVFQSQKQKLHTTRSWDYMNFPLQQNHRSKILPQAGTNSRRRHSISKGLRWPRDTHCINGSRKHCHQGELVWLGPGDSPRRGSLGPHSGIQAFEDAIADGVDIISISLGGYSAADYFSDPIAIGSFHAMKKGILTSASAGNEGPHRQTISNVAPWLVSVASGTTDRKFLTPVKLGNREVYMGFSLNTFELNRMYHLIYAGNVPNKIEGFEGSISRSWFPVKVMFHYKTKHPLTFAKWETDATCLPDSSWNCRFCANNSLDKTLTKGKIILCDLSEKTSIDTIPSSGVVGYVLQYQDSDETARAYPIPAACMQQEQGVHLLDYINSTRNPTGVIMKSIERIKPLAPIVARTSSRGPNPISPGILKESTHGC</sequence>
<dbReference type="Gene3D" id="3.50.30.30">
    <property type="match status" value="1"/>
</dbReference>
<dbReference type="EMBL" id="CAJVSB020000159">
    <property type="protein sequence ID" value="CAH2042133.1"/>
    <property type="molecule type" value="Genomic_DNA"/>
</dbReference>
<dbReference type="PANTHER" id="PTHR10795">
    <property type="entry name" value="PROPROTEIN CONVERTASE SUBTILISIN/KEXIN"/>
    <property type="match status" value="1"/>
</dbReference>
<feature type="region of interest" description="Disordered" evidence="3">
    <location>
        <begin position="513"/>
        <end position="532"/>
    </location>
</feature>
<comment type="similarity">
    <text evidence="1">Belongs to the peptidase S8 family.</text>
</comment>
<dbReference type="GO" id="GO:0006508">
    <property type="term" value="P:proteolysis"/>
    <property type="evidence" value="ECO:0007669"/>
    <property type="project" value="InterPro"/>
</dbReference>
<dbReference type="Pfam" id="PF00082">
    <property type="entry name" value="Peptidase_S8"/>
    <property type="match status" value="1"/>
</dbReference>
<dbReference type="InterPro" id="IPR036852">
    <property type="entry name" value="Peptidase_S8/S53_dom_sf"/>
</dbReference>
<evidence type="ECO:0000259" key="4">
    <source>
        <dbReference type="Pfam" id="PF00082"/>
    </source>
</evidence>
<feature type="domain" description="Inhibitor I9" evidence="5">
    <location>
        <begin position="94"/>
        <end position="173"/>
    </location>
</feature>
<evidence type="ECO:0000256" key="1">
    <source>
        <dbReference type="ARBA" id="ARBA00011073"/>
    </source>
</evidence>
<evidence type="ECO:0000313" key="7">
    <source>
        <dbReference type="Proteomes" id="UP000836841"/>
    </source>
</evidence>
<evidence type="ECO:0000259" key="5">
    <source>
        <dbReference type="Pfam" id="PF05922"/>
    </source>
</evidence>
<keyword evidence="7" id="KW-1185">Reference proteome</keyword>
<name>A0AAU9RGD2_THLAR</name>
<feature type="domain" description="Peptidase S8/S53" evidence="4">
    <location>
        <begin position="243"/>
        <end position="318"/>
    </location>
</feature>
<evidence type="ECO:0000256" key="3">
    <source>
        <dbReference type="SAM" id="MobiDB-lite"/>
    </source>
</evidence>
<proteinExistence type="inferred from homology"/>
<dbReference type="InterPro" id="IPR010259">
    <property type="entry name" value="S8pro/Inhibitor_I9"/>
</dbReference>
<dbReference type="GO" id="GO:0004252">
    <property type="term" value="F:serine-type endopeptidase activity"/>
    <property type="evidence" value="ECO:0007669"/>
    <property type="project" value="InterPro"/>
</dbReference>
<dbReference type="InterPro" id="IPR045051">
    <property type="entry name" value="SBT"/>
</dbReference>
<dbReference type="Gene3D" id="3.30.70.80">
    <property type="entry name" value="Peptidase S8 propeptide/proteinase inhibitor I9"/>
    <property type="match status" value="1"/>
</dbReference>
<keyword evidence="2" id="KW-0732">Signal</keyword>
<dbReference type="Gene3D" id="3.40.50.200">
    <property type="entry name" value="Peptidase S8/S53 domain"/>
    <property type="match status" value="1"/>
</dbReference>
<feature type="non-terminal residue" evidence="6">
    <location>
        <position position="532"/>
    </location>
</feature>
<accession>A0AAU9RGD2</accession>
<evidence type="ECO:0000256" key="2">
    <source>
        <dbReference type="ARBA" id="ARBA00022729"/>
    </source>
</evidence>
<dbReference type="Proteomes" id="UP000836841">
    <property type="component" value="Unassembled WGS sequence"/>
</dbReference>
<protein>
    <submittedName>
        <fullName evidence="6">Uncharacterized protein</fullName>
    </submittedName>
</protein>